<organism evidence="1 2">
    <name type="scientific">Streptococcus bovimastitidis</name>
    <dbReference type="NCBI Taxonomy" id="1856638"/>
    <lineage>
        <taxon>Bacteria</taxon>
        <taxon>Bacillati</taxon>
        <taxon>Bacillota</taxon>
        <taxon>Bacilli</taxon>
        <taxon>Lactobacillales</taxon>
        <taxon>Streptococcaceae</taxon>
        <taxon>Streptococcus</taxon>
    </lineage>
</organism>
<dbReference type="AlphaFoldDB" id="A0A1L8MMP6"/>
<dbReference type="SUPFAM" id="SSF55874">
    <property type="entry name" value="ATPase domain of HSP90 chaperone/DNA topoisomerase II/histidine kinase"/>
    <property type="match status" value="1"/>
</dbReference>
<dbReference type="EMBL" id="LZDD01000001">
    <property type="protein sequence ID" value="OJF72009.1"/>
    <property type="molecule type" value="Genomic_DNA"/>
</dbReference>
<dbReference type="OrthoDB" id="9813438at2"/>
<dbReference type="STRING" id="1856638.A9Q68_00255"/>
<sequence length="483" mass="56176">MNNFQTLIPDAYNLIESQRSVGYIFETAVADIIDNSISAKAKKILLNANTESRNLTITDNGIGMNKKELLQAMRYGSKSSLDAREKDDLGRFGLGLKMASFSQCRKLTVISKQSNSLIGAVWDLDLVKEKNSWIIQVLSEDEISKNVNTDPLMDFSSGTMVQWEKFDKIEQHADFQNNFDETMERTEDHLSLVFHRFIQSGNLSIFLNDRKIDYVDPFFTSNKATQPKSPDVILEKNRNSRIEVQPFIVPYQNKLTQKERHVLKKFENNQLNPGLYVYRNKRLIAWGKWFKLVRPNELANLAKIQIDIPNTMDDLWEIDVKKSQLKIPSSIREQLRSIISKSIGESERVYKHRGTIRNKDNMHYIYNRVEKDESVAYQINRENPLIQQLQNNLSDIDNRLLSVLLNQLENFLPLESIQYDMASKREINKNNIDDDKIYEELMLIIGNQNSKASKLKLIEYLKTSENYSDKISIFKRIEDNLND</sequence>
<proteinExistence type="predicted"/>
<dbReference type="Gene3D" id="3.30.565.10">
    <property type="entry name" value="Histidine kinase-like ATPase, C-terminal domain"/>
    <property type="match status" value="1"/>
</dbReference>
<gene>
    <name evidence="1" type="ORF">A9Q68_00255</name>
</gene>
<accession>A0A1L8MMP6</accession>
<keyword evidence="2" id="KW-1185">Reference proteome</keyword>
<keyword evidence="1" id="KW-0067">ATP-binding</keyword>
<evidence type="ECO:0000313" key="1">
    <source>
        <dbReference type="EMBL" id="OJF72009.1"/>
    </source>
</evidence>
<reference evidence="2" key="1">
    <citation type="submission" date="2016-06" db="EMBL/GenBank/DDBJ databases">
        <authorList>
            <person name="de Vries S.P.W."/>
            <person name="Hadjirin N.F."/>
            <person name="Lay E.M."/>
            <person name="Zadoks R.N."/>
            <person name="Peacock S.J."/>
            <person name="Parkhill J."/>
            <person name="Grant A.J."/>
            <person name="Mcdougall S."/>
            <person name="Holmes M.A."/>
        </authorList>
    </citation>
    <scope>NUCLEOTIDE SEQUENCE [LARGE SCALE GENOMIC DNA]</scope>
    <source>
        <strain evidence="2">NZ1587</strain>
    </source>
</reference>
<protein>
    <submittedName>
        <fullName evidence="1">ATP-binding protein</fullName>
    </submittedName>
</protein>
<dbReference type="Proteomes" id="UP000182015">
    <property type="component" value="Unassembled WGS sequence"/>
</dbReference>
<name>A0A1L8MMP6_9STRE</name>
<keyword evidence="1" id="KW-0547">Nucleotide-binding</keyword>
<dbReference type="GO" id="GO:0005524">
    <property type="term" value="F:ATP binding"/>
    <property type="evidence" value="ECO:0007669"/>
    <property type="project" value="UniProtKB-KW"/>
</dbReference>
<comment type="caution">
    <text evidence="1">The sequence shown here is derived from an EMBL/GenBank/DDBJ whole genome shotgun (WGS) entry which is preliminary data.</text>
</comment>
<dbReference type="InterPro" id="IPR036890">
    <property type="entry name" value="HATPase_C_sf"/>
</dbReference>
<dbReference type="Pfam" id="PF13589">
    <property type="entry name" value="HATPase_c_3"/>
    <property type="match status" value="1"/>
</dbReference>
<dbReference type="RefSeq" id="WP_071792646.1">
    <property type="nucleotide sequence ID" value="NZ_LZDD01000001.1"/>
</dbReference>
<evidence type="ECO:0000313" key="2">
    <source>
        <dbReference type="Proteomes" id="UP000182015"/>
    </source>
</evidence>